<dbReference type="InterPro" id="IPR006564">
    <property type="entry name" value="Znf_PMZ"/>
</dbReference>
<dbReference type="OrthoDB" id="1110757at2759"/>
<comment type="caution">
    <text evidence="7">The sequence shown here is derived from an EMBL/GenBank/DDBJ whole genome shotgun (WGS) entry which is preliminary data.</text>
</comment>
<accession>A0A6D2JYP6</accession>
<dbReference type="PANTHER" id="PTHR31973">
    <property type="entry name" value="POLYPROTEIN, PUTATIVE-RELATED"/>
    <property type="match status" value="1"/>
</dbReference>
<dbReference type="InterPro" id="IPR004332">
    <property type="entry name" value="Transposase_MuDR"/>
</dbReference>
<sequence>MAGARRQLFPEEHVAPQVPSGDTNSGESSSNTGSGGIPDMNYNEWGRFDEALHLHLCDFGADPAMFGRDAPPVFLDDDEDPIDSALADVPYEGDKLFVGRVFKSKTDCKLKIAIHAINWKFHFRTTRSSPTFMVMKCSCPTCEWRIYSVLVDSTGNFQIRQATLTHTFTIDVRRNYHKLATTQVIGEIMQSKFVGIKKGPNPGELRKILLDDYHVNVSYWKAWRARELAMDHAMGSRAGSYALLTAYLSLLQTANPGTRCVLEHESDSTGALRFKYTFVAYGASIAGFPYMRKVIVVDGTSLKGRFGGCLLSACAQDANFQIFPLAFAVVDSEKDNSWAWFMGQLKMFVNDSPDLVFFSDRHPSIYPAIAMVFPQAHHGACTVHLWRNVRDRFKSKRLANLMSAAARCFTVSEFNRIFLQIQRLNPGCAAYLLDIGFGHWTRVHCTGRRYNIMDSNIAESWDAVLKEAREFPLICMMEYIRTSVMNWFAIRRAKSHLHKGTLTPNVRKIMEKTFEDSTALAVRTICTMEFQVQEPYGESHTVKIIDGTCTCMRFQLLGIPCTHAIAAAVKIDLPTDSMVSWGFYGETWTRGFDGKIYPVPSVGGGDILDSSGGDLLPPTVRRPPGRPKKLRIMSRGEFKKKGLHRGRRCTRCRRQGHNKASCQFDI</sequence>
<feature type="compositionally biased region" description="Low complexity" evidence="5">
    <location>
        <begin position="20"/>
        <end position="32"/>
    </location>
</feature>
<dbReference type="PROSITE" id="PS50966">
    <property type="entry name" value="ZF_SWIM"/>
    <property type="match status" value="1"/>
</dbReference>
<gene>
    <name evidence="7" type="ORF">MERR_LOCUS31697</name>
</gene>
<proteinExistence type="predicted"/>
<dbReference type="AlphaFoldDB" id="A0A6D2JYP6"/>
<dbReference type="Proteomes" id="UP000467841">
    <property type="component" value="Unassembled WGS sequence"/>
</dbReference>
<dbReference type="EMBL" id="CACVBM020001300">
    <property type="protein sequence ID" value="CAA7044462.1"/>
    <property type="molecule type" value="Genomic_DNA"/>
</dbReference>
<dbReference type="SMART" id="SM00575">
    <property type="entry name" value="ZnF_PMZ"/>
    <property type="match status" value="1"/>
</dbReference>
<evidence type="ECO:0000256" key="1">
    <source>
        <dbReference type="ARBA" id="ARBA00022723"/>
    </source>
</evidence>
<protein>
    <recommendedName>
        <fullName evidence="6">SWIM-type domain-containing protein</fullName>
    </recommendedName>
</protein>
<feature type="region of interest" description="Disordered" evidence="5">
    <location>
        <begin position="1"/>
        <end position="37"/>
    </location>
</feature>
<evidence type="ECO:0000256" key="5">
    <source>
        <dbReference type="SAM" id="MobiDB-lite"/>
    </source>
</evidence>
<evidence type="ECO:0000313" key="7">
    <source>
        <dbReference type="EMBL" id="CAA7044462.1"/>
    </source>
</evidence>
<dbReference type="Pfam" id="PF03108">
    <property type="entry name" value="DBD_Tnp_Mut"/>
    <property type="match status" value="1"/>
</dbReference>
<dbReference type="PANTHER" id="PTHR31973:SF113">
    <property type="entry name" value="PROTEIN FAR1-RELATED SEQUENCE 5-LIKE"/>
    <property type="match status" value="1"/>
</dbReference>
<keyword evidence="3" id="KW-0862">Zinc</keyword>
<dbReference type="InterPro" id="IPR007527">
    <property type="entry name" value="Znf_SWIM"/>
</dbReference>
<name>A0A6D2JYP6_9BRAS</name>
<organism evidence="7 8">
    <name type="scientific">Microthlaspi erraticum</name>
    <dbReference type="NCBI Taxonomy" id="1685480"/>
    <lineage>
        <taxon>Eukaryota</taxon>
        <taxon>Viridiplantae</taxon>
        <taxon>Streptophyta</taxon>
        <taxon>Embryophyta</taxon>
        <taxon>Tracheophyta</taxon>
        <taxon>Spermatophyta</taxon>
        <taxon>Magnoliopsida</taxon>
        <taxon>eudicotyledons</taxon>
        <taxon>Gunneridae</taxon>
        <taxon>Pentapetalae</taxon>
        <taxon>rosids</taxon>
        <taxon>malvids</taxon>
        <taxon>Brassicales</taxon>
        <taxon>Brassicaceae</taxon>
        <taxon>Coluteocarpeae</taxon>
        <taxon>Microthlaspi</taxon>
    </lineage>
</organism>
<dbReference type="Pfam" id="PF10551">
    <property type="entry name" value="MULE"/>
    <property type="match status" value="1"/>
</dbReference>
<evidence type="ECO:0000256" key="4">
    <source>
        <dbReference type="PROSITE-ProRule" id="PRU00325"/>
    </source>
</evidence>
<dbReference type="Pfam" id="PF04434">
    <property type="entry name" value="SWIM"/>
    <property type="match status" value="1"/>
</dbReference>
<evidence type="ECO:0000256" key="2">
    <source>
        <dbReference type="ARBA" id="ARBA00022771"/>
    </source>
</evidence>
<keyword evidence="2 4" id="KW-0863">Zinc-finger</keyword>
<dbReference type="InterPro" id="IPR018289">
    <property type="entry name" value="MULE_transposase_dom"/>
</dbReference>
<evidence type="ECO:0000256" key="3">
    <source>
        <dbReference type="ARBA" id="ARBA00022833"/>
    </source>
</evidence>
<keyword evidence="1" id="KW-0479">Metal-binding</keyword>
<feature type="domain" description="SWIM-type" evidence="6">
    <location>
        <begin position="540"/>
        <end position="572"/>
    </location>
</feature>
<evidence type="ECO:0000259" key="6">
    <source>
        <dbReference type="PROSITE" id="PS50966"/>
    </source>
</evidence>
<dbReference type="GO" id="GO:0008270">
    <property type="term" value="F:zinc ion binding"/>
    <property type="evidence" value="ECO:0007669"/>
    <property type="project" value="UniProtKB-KW"/>
</dbReference>
<keyword evidence="8" id="KW-1185">Reference proteome</keyword>
<evidence type="ECO:0000313" key="8">
    <source>
        <dbReference type="Proteomes" id="UP000467841"/>
    </source>
</evidence>
<reference evidence="7" key="1">
    <citation type="submission" date="2020-01" db="EMBL/GenBank/DDBJ databases">
        <authorList>
            <person name="Mishra B."/>
        </authorList>
    </citation>
    <scope>NUCLEOTIDE SEQUENCE [LARGE SCALE GENOMIC DNA]</scope>
</reference>